<dbReference type="Proteomes" id="UP000004459">
    <property type="component" value="Unassembled WGS sequence"/>
</dbReference>
<evidence type="ECO:0000313" key="3">
    <source>
        <dbReference type="Proteomes" id="UP000004459"/>
    </source>
</evidence>
<accession>G9YUX8</accession>
<gene>
    <name evidence="2" type="ORF">HMPREF0372_03344</name>
</gene>
<comment type="caution">
    <text evidence="2">The sequence shown here is derived from an EMBL/GenBank/DDBJ whole genome shotgun (WGS) entry which is preliminary data.</text>
</comment>
<reference evidence="2 3" key="1">
    <citation type="submission" date="2011-08" db="EMBL/GenBank/DDBJ databases">
        <authorList>
            <person name="Weinstock G."/>
            <person name="Sodergren E."/>
            <person name="Clifton S."/>
            <person name="Fulton L."/>
            <person name="Fulton B."/>
            <person name="Courtney L."/>
            <person name="Fronick C."/>
            <person name="Harrison M."/>
            <person name="Strong C."/>
            <person name="Farmer C."/>
            <person name="Delahaunty K."/>
            <person name="Markovic C."/>
            <person name="Hall O."/>
            <person name="Minx P."/>
            <person name="Tomlinson C."/>
            <person name="Mitreva M."/>
            <person name="Hou S."/>
            <person name="Chen J."/>
            <person name="Wollam A."/>
            <person name="Pepin K.H."/>
            <person name="Johnson M."/>
            <person name="Bhonagiri V."/>
            <person name="Zhang X."/>
            <person name="Suruliraj S."/>
            <person name="Warren W."/>
            <person name="Chinwalla A."/>
            <person name="Mardis E.R."/>
            <person name="Wilson R.K."/>
        </authorList>
    </citation>
    <scope>NUCLEOTIDE SEQUENCE [LARGE SCALE GENOMIC DNA]</scope>
    <source>
        <strain evidence="2 3">ATCC 29863</strain>
    </source>
</reference>
<protein>
    <submittedName>
        <fullName evidence="2">Uncharacterized protein</fullName>
    </submittedName>
</protein>
<dbReference type="HOGENOM" id="CLU_3060325_0_0_9"/>
<dbReference type="EMBL" id="AGCK01000272">
    <property type="protein sequence ID" value="EHM41409.1"/>
    <property type="molecule type" value="Genomic_DNA"/>
</dbReference>
<evidence type="ECO:0000313" key="2">
    <source>
        <dbReference type="EMBL" id="EHM41409.1"/>
    </source>
</evidence>
<dbReference type="AlphaFoldDB" id="G9YUX8"/>
<organism evidence="2 3">
    <name type="scientific">Flavonifractor plautii ATCC 29863</name>
    <dbReference type="NCBI Taxonomy" id="411475"/>
    <lineage>
        <taxon>Bacteria</taxon>
        <taxon>Bacillati</taxon>
        <taxon>Bacillota</taxon>
        <taxon>Clostridia</taxon>
        <taxon>Eubacteriales</taxon>
        <taxon>Oscillospiraceae</taxon>
        <taxon>Flavonifractor</taxon>
    </lineage>
</organism>
<evidence type="ECO:0000256" key="1">
    <source>
        <dbReference type="SAM" id="MobiDB-lite"/>
    </source>
</evidence>
<name>G9YUX8_FLAPL</name>
<proteinExistence type="predicted"/>
<sequence>MLPPRSPRRCKRASTACNAVFFQTHHRSKTRNGPLPTAVPKSGKSPALRGFVA</sequence>
<feature type="region of interest" description="Disordered" evidence="1">
    <location>
        <begin position="27"/>
        <end position="53"/>
    </location>
</feature>